<evidence type="ECO:0000256" key="3">
    <source>
        <dbReference type="ARBA" id="ARBA00022603"/>
    </source>
</evidence>
<keyword evidence="5" id="KW-0949">S-adenosyl-L-methionine</keyword>
<dbReference type="PANTHER" id="PTHR47816">
    <property type="entry name" value="RIBOSOMAL RNA SMALL SUBUNIT METHYLTRANSFERASE C"/>
    <property type="match status" value="1"/>
</dbReference>
<evidence type="ECO:0000259" key="6">
    <source>
        <dbReference type="Pfam" id="PF05175"/>
    </source>
</evidence>
<keyword evidence="4" id="KW-0808">Transferase</keyword>
<name>A0ABS6IPS0_9HYPH</name>
<evidence type="ECO:0000256" key="4">
    <source>
        <dbReference type="ARBA" id="ARBA00022679"/>
    </source>
</evidence>
<evidence type="ECO:0000313" key="7">
    <source>
        <dbReference type="EMBL" id="MBU8876611.1"/>
    </source>
</evidence>
<reference evidence="7 8" key="1">
    <citation type="submission" date="2021-06" db="EMBL/GenBank/DDBJ databases">
        <authorList>
            <person name="Lee D.H."/>
        </authorList>
    </citation>
    <scope>NUCLEOTIDE SEQUENCE [LARGE SCALE GENOMIC DNA]</scope>
    <source>
        <strain evidence="7 8">MMS21-HV4-11</strain>
    </source>
</reference>
<keyword evidence="8" id="KW-1185">Reference proteome</keyword>
<dbReference type="CDD" id="cd02440">
    <property type="entry name" value="AdoMet_MTases"/>
    <property type="match status" value="1"/>
</dbReference>
<dbReference type="Proteomes" id="UP000727907">
    <property type="component" value="Unassembled WGS sequence"/>
</dbReference>
<evidence type="ECO:0000256" key="2">
    <source>
        <dbReference type="ARBA" id="ARBA00022552"/>
    </source>
</evidence>
<dbReference type="EMBL" id="JAHOPB010000002">
    <property type="protein sequence ID" value="MBU8876611.1"/>
    <property type="molecule type" value="Genomic_DNA"/>
</dbReference>
<keyword evidence="1" id="KW-0963">Cytoplasm</keyword>
<dbReference type="GO" id="GO:0032259">
    <property type="term" value="P:methylation"/>
    <property type="evidence" value="ECO:0007669"/>
    <property type="project" value="UniProtKB-KW"/>
</dbReference>
<dbReference type="InterPro" id="IPR002052">
    <property type="entry name" value="DNA_methylase_N6_adenine_CS"/>
</dbReference>
<feature type="domain" description="Methyltransferase small" evidence="6">
    <location>
        <begin position="154"/>
        <end position="316"/>
    </location>
</feature>
<dbReference type="GO" id="GO:0008168">
    <property type="term" value="F:methyltransferase activity"/>
    <property type="evidence" value="ECO:0007669"/>
    <property type="project" value="UniProtKB-KW"/>
</dbReference>
<comment type="caution">
    <text evidence="7">The sequence shown here is derived from an EMBL/GenBank/DDBJ whole genome shotgun (WGS) entry which is preliminary data.</text>
</comment>
<evidence type="ECO:0000256" key="1">
    <source>
        <dbReference type="ARBA" id="ARBA00022490"/>
    </source>
</evidence>
<dbReference type="RefSeq" id="WP_216965537.1">
    <property type="nucleotide sequence ID" value="NZ_JAHOPB010000002.1"/>
</dbReference>
<organism evidence="7 8">
    <name type="scientific">Reyranella humidisoli</name>
    <dbReference type="NCBI Taxonomy" id="2849149"/>
    <lineage>
        <taxon>Bacteria</taxon>
        <taxon>Pseudomonadati</taxon>
        <taxon>Pseudomonadota</taxon>
        <taxon>Alphaproteobacteria</taxon>
        <taxon>Hyphomicrobiales</taxon>
        <taxon>Reyranellaceae</taxon>
        <taxon>Reyranella</taxon>
    </lineage>
</organism>
<keyword evidence="3 7" id="KW-0489">Methyltransferase</keyword>
<evidence type="ECO:0000256" key="5">
    <source>
        <dbReference type="ARBA" id="ARBA00022691"/>
    </source>
</evidence>
<gene>
    <name evidence="7" type="ORF">KQ910_22750</name>
</gene>
<proteinExistence type="predicted"/>
<evidence type="ECO:0000313" key="8">
    <source>
        <dbReference type="Proteomes" id="UP000727907"/>
    </source>
</evidence>
<dbReference type="PROSITE" id="PS00092">
    <property type="entry name" value="N6_MTASE"/>
    <property type="match status" value="1"/>
</dbReference>
<protein>
    <submittedName>
        <fullName evidence="7">Class I SAM-dependent methyltransferase</fullName>
    </submittedName>
</protein>
<dbReference type="PANTHER" id="PTHR47816:SF4">
    <property type="entry name" value="RIBOSOMAL RNA SMALL SUBUNIT METHYLTRANSFERASE C"/>
    <property type="match status" value="1"/>
</dbReference>
<keyword evidence="2" id="KW-0698">rRNA processing</keyword>
<dbReference type="InterPro" id="IPR007848">
    <property type="entry name" value="Small_mtfrase_dom"/>
</dbReference>
<dbReference type="Pfam" id="PF05175">
    <property type="entry name" value="MTS"/>
    <property type="match status" value="1"/>
</dbReference>
<accession>A0ABS6IPS0</accession>
<dbReference type="InterPro" id="IPR046977">
    <property type="entry name" value="RsmC/RlmG"/>
</dbReference>
<sequence>MSQATRALAHAFDTGTLAARRAFFLRAEDPPFAEIDAEQSFRPTFLRLKQAVPRLESGGHSLGLVLLTKHKEENFANIARGWALLAHGGTLVCAGANDDGAGSLEKHVGKAFGGVDTLSKFHSRVFWLGKGERTPPEYWQKLATLQPVGDGSWLSQPGVFSWDHVDDGSALLAAHLPNDLAGLVADFGCGWGFLTRHVLATCLSVAAIHGIDAEHRAVEASRANVTDPRATFHWLDLINEAAPATYDAIVCNPPFHAGRAAEPSLGQGFIAVAARALKPGGRFYMVANRGLPYEPLLKAHFTSFETLADNNKFRVTRAVR</sequence>